<dbReference type="RefSeq" id="WP_371436494.1">
    <property type="nucleotide sequence ID" value="NZ_JBHSRS010000083.1"/>
</dbReference>
<comment type="caution">
    <text evidence="1">The sequence shown here is derived from an EMBL/GenBank/DDBJ whole genome shotgun (WGS) entry which is preliminary data.</text>
</comment>
<name>A0ABW1U283_9BURK</name>
<accession>A0ABW1U283</accession>
<evidence type="ECO:0000313" key="1">
    <source>
        <dbReference type="EMBL" id="MFC6283615.1"/>
    </source>
</evidence>
<reference evidence="2" key="1">
    <citation type="journal article" date="2019" name="Int. J. Syst. Evol. Microbiol.">
        <title>The Global Catalogue of Microorganisms (GCM) 10K type strain sequencing project: providing services to taxonomists for standard genome sequencing and annotation.</title>
        <authorList>
            <consortium name="The Broad Institute Genomics Platform"/>
            <consortium name="The Broad Institute Genome Sequencing Center for Infectious Disease"/>
            <person name="Wu L."/>
            <person name="Ma J."/>
        </authorList>
    </citation>
    <scope>NUCLEOTIDE SEQUENCE [LARGE SCALE GENOMIC DNA]</scope>
    <source>
        <strain evidence="2">CCUG 39402</strain>
    </source>
</reference>
<proteinExistence type="predicted"/>
<organism evidence="1 2">
    <name type="scientific">Polaromonas aquatica</name>
    <dbReference type="NCBI Taxonomy" id="332657"/>
    <lineage>
        <taxon>Bacteria</taxon>
        <taxon>Pseudomonadati</taxon>
        <taxon>Pseudomonadota</taxon>
        <taxon>Betaproteobacteria</taxon>
        <taxon>Burkholderiales</taxon>
        <taxon>Comamonadaceae</taxon>
        <taxon>Polaromonas</taxon>
    </lineage>
</organism>
<keyword evidence="2" id="KW-1185">Reference proteome</keyword>
<evidence type="ECO:0000313" key="2">
    <source>
        <dbReference type="Proteomes" id="UP001596270"/>
    </source>
</evidence>
<sequence>MTGTRQSPGAHALWHALARHHALGYVDLRDKTMTDLGRAVSAATLDGLHTRMLLPGNGWTTERVCEATGM</sequence>
<dbReference type="EMBL" id="JBHSRS010000083">
    <property type="protein sequence ID" value="MFC6283615.1"/>
    <property type="molecule type" value="Genomic_DNA"/>
</dbReference>
<dbReference type="Proteomes" id="UP001596270">
    <property type="component" value="Unassembled WGS sequence"/>
</dbReference>
<protein>
    <submittedName>
        <fullName evidence="1">Uncharacterized protein</fullName>
    </submittedName>
</protein>
<gene>
    <name evidence="1" type="ORF">ACFQND_20505</name>
</gene>